<protein>
    <recommendedName>
        <fullName evidence="4">CST complex subunit CTC1</fullName>
    </recommendedName>
</protein>
<reference evidence="9 10" key="1">
    <citation type="journal article" date="2023" name="G3 (Bethesda)">
        <title>A chromosome-length genome assembly and annotation of blackberry (Rubus argutus, cv. 'Hillquist').</title>
        <authorList>
            <person name="Bruna T."/>
            <person name="Aryal R."/>
            <person name="Dudchenko O."/>
            <person name="Sargent D.J."/>
            <person name="Mead D."/>
            <person name="Buti M."/>
            <person name="Cavallini A."/>
            <person name="Hytonen T."/>
            <person name="Andres J."/>
            <person name="Pham M."/>
            <person name="Weisz D."/>
            <person name="Mascagni F."/>
            <person name="Usai G."/>
            <person name="Natali L."/>
            <person name="Bassil N."/>
            <person name="Fernandez G.E."/>
            <person name="Lomsadze A."/>
            <person name="Armour M."/>
            <person name="Olukolu B."/>
            <person name="Poorten T."/>
            <person name="Britton C."/>
            <person name="Davik J."/>
            <person name="Ashrafi H."/>
            <person name="Aiden E.L."/>
            <person name="Borodovsky M."/>
            <person name="Worthington M."/>
        </authorList>
    </citation>
    <scope>NUCLEOTIDE SEQUENCE [LARGE SCALE GENOMIC DNA]</scope>
    <source>
        <strain evidence="9">PI 553951</strain>
    </source>
</reference>
<dbReference type="Proteomes" id="UP001457282">
    <property type="component" value="Unassembled WGS sequence"/>
</dbReference>
<organism evidence="9 10">
    <name type="scientific">Rubus argutus</name>
    <name type="common">Southern blackberry</name>
    <dbReference type="NCBI Taxonomy" id="59490"/>
    <lineage>
        <taxon>Eukaryota</taxon>
        <taxon>Viridiplantae</taxon>
        <taxon>Streptophyta</taxon>
        <taxon>Embryophyta</taxon>
        <taxon>Tracheophyta</taxon>
        <taxon>Spermatophyta</taxon>
        <taxon>Magnoliopsida</taxon>
        <taxon>eudicotyledons</taxon>
        <taxon>Gunneridae</taxon>
        <taxon>Pentapetalae</taxon>
        <taxon>rosids</taxon>
        <taxon>fabids</taxon>
        <taxon>Rosales</taxon>
        <taxon>Rosaceae</taxon>
        <taxon>Rosoideae</taxon>
        <taxon>Rosoideae incertae sedis</taxon>
        <taxon>Rubus</taxon>
    </lineage>
</organism>
<dbReference type="GO" id="GO:0042162">
    <property type="term" value="F:telomeric DNA binding"/>
    <property type="evidence" value="ECO:0007669"/>
    <property type="project" value="TreeGrafter"/>
</dbReference>
<evidence type="ECO:0000256" key="5">
    <source>
        <dbReference type="ARBA" id="ARBA00022454"/>
    </source>
</evidence>
<evidence type="ECO:0000256" key="7">
    <source>
        <dbReference type="ARBA" id="ARBA00023125"/>
    </source>
</evidence>
<dbReference type="GO" id="GO:1990879">
    <property type="term" value="C:CST complex"/>
    <property type="evidence" value="ECO:0007669"/>
    <property type="project" value="TreeGrafter"/>
</dbReference>
<comment type="subcellular location">
    <subcellularLocation>
        <location evidence="2">Chromosome</location>
        <location evidence="2">Telomere</location>
    </subcellularLocation>
    <subcellularLocation>
        <location evidence="1">Nucleus</location>
    </subcellularLocation>
</comment>
<accession>A0AAW1WZU3</accession>
<evidence type="ECO:0000256" key="3">
    <source>
        <dbReference type="ARBA" id="ARBA00006332"/>
    </source>
</evidence>
<dbReference type="GO" id="GO:0010833">
    <property type="term" value="P:telomere maintenance via telomere lengthening"/>
    <property type="evidence" value="ECO:0007669"/>
    <property type="project" value="TreeGrafter"/>
</dbReference>
<dbReference type="PANTHER" id="PTHR14865:SF2">
    <property type="entry name" value="CST COMPLEX SUBUNIT CTC1"/>
    <property type="match status" value="1"/>
</dbReference>
<keyword evidence="8" id="KW-0539">Nucleus</keyword>
<keyword evidence="5" id="KW-0158">Chromosome</keyword>
<evidence type="ECO:0000256" key="1">
    <source>
        <dbReference type="ARBA" id="ARBA00004123"/>
    </source>
</evidence>
<keyword evidence="7" id="KW-0238">DNA-binding</keyword>
<comment type="similarity">
    <text evidence="3">Belongs to the CTC1 family.</text>
</comment>
<evidence type="ECO:0000256" key="4">
    <source>
        <dbReference type="ARBA" id="ARBA00016175"/>
    </source>
</evidence>
<dbReference type="GO" id="GO:0003697">
    <property type="term" value="F:single-stranded DNA binding"/>
    <property type="evidence" value="ECO:0007669"/>
    <property type="project" value="TreeGrafter"/>
</dbReference>
<evidence type="ECO:0000256" key="6">
    <source>
        <dbReference type="ARBA" id="ARBA00022895"/>
    </source>
</evidence>
<dbReference type="InterPro" id="IPR042617">
    <property type="entry name" value="CTC1-like"/>
</dbReference>
<evidence type="ECO:0000256" key="8">
    <source>
        <dbReference type="ARBA" id="ARBA00023242"/>
    </source>
</evidence>
<dbReference type="GO" id="GO:0045740">
    <property type="term" value="P:positive regulation of DNA replication"/>
    <property type="evidence" value="ECO:0007669"/>
    <property type="project" value="TreeGrafter"/>
</dbReference>
<evidence type="ECO:0000313" key="9">
    <source>
        <dbReference type="EMBL" id="KAK9929523.1"/>
    </source>
</evidence>
<comment type="caution">
    <text evidence="9">The sequence shown here is derived from an EMBL/GenBank/DDBJ whole genome shotgun (WGS) entry which is preliminary data.</text>
</comment>
<keyword evidence="6" id="KW-0779">Telomere</keyword>
<dbReference type="Pfam" id="PF15491">
    <property type="entry name" value="CTC1_2"/>
    <property type="match status" value="1"/>
</dbReference>
<dbReference type="EMBL" id="JBEDUW010000005">
    <property type="protein sequence ID" value="KAK9929523.1"/>
    <property type="molecule type" value="Genomic_DNA"/>
</dbReference>
<proteinExistence type="inferred from homology"/>
<keyword evidence="10" id="KW-1185">Reference proteome</keyword>
<sequence length="372" mass="41506">MVATIVTVVGKGNGEVGSYRGIVKGGTMQGIVVELDNEVWLLSTDQLLTPPHSLRAGSVCTSVIVESFSPIETRCHTVSQSQSSLGKFIESLAFSSRLWILVASCFRKKFAGILSEKEILGSKHKGGLVEMYASSEMPSLKHQSRPGVFMEFCKHDSCVCGCEPYMGNLNLAIPLSLFICHCEPTWMTALKLENNCRKFHDDKQYSLQLCEGRSYVQSIRKIFSSEDIGITLIGSLKNSPLSGRLQLVDATGSIDVLVPDLPSTWDANRILKVVDYSLIIEGMPGFVDSEGLLENDLFSCRTIFDFIYHWARKGELNHFVFTFTWGVRCAEIFPSYPCTGLGRRLKRFGRGPFHRLWVTINSCATEVFKVMR</sequence>
<evidence type="ECO:0000256" key="2">
    <source>
        <dbReference type="ARBA" id="ARBA00004574"/>
    </source>
</evidence>
<dbReference type="PANTHER" id="PTHR14865">
    <property type="entry name" value="CST COMPLEX SUBUNIT CTC1"/>
    <property type="match status" value="1"/>
</dbReference>
<dbReference type="AlphaFoldDB" id="A0AAW1WZU3"/>
<evidence type="ECO:0000313" key="10">
    <source>
        <dbReference type="Proteomes" id="UP001457282"/>
    </source>
</evidence>
<gene>
    <name evidence="9" type="ORF">M0R45_026619</name>
</gene>
<dbReference type="InterPro" id="IPR028262">
    <property type="entry name" value="CTC1_plant"/>
</dbReference>
<name>A0AAW1WZU3_RUBAR</name>